<dbReference type="Proteomes" id="UP000640489">
    <property type="component" value="Unassembled WGS sequence"/>
</dbReference>
<dbReference type="SUPFAM" id="SSF53474">
    <property type="entry name" value="alpha/beta-Hydrolases"/>
    <property type="match status" value="1"/>
</dbReference>
<keyword evidence="3" id="KW-1185">Reference proteome</keyword>
<evidence type="ECO:0000313" key="2">
    <source>
        <dbReference type="EMBL" id="MBF4761996.1"/>
    </source>
</evidence>
<dbReference type="PANTHER" id="PTHR43798">
    <property type="entry name" value="MONOACYLGLYCEROL LIPASE"/>
    <property type="match status" value="1"/>
</dbReference>
<reference evidence="2" key="1">
    <citation type="submission" date="2020-11" db="EMBL/GenBank/DDBJ databases">
        <title>Nocardioides sp. nov., isolated from Soil of Cynanchum wilfordii Hemsley rhizosphere.</title>
        <authorList>
            <person name="Lee J.-S."/>
            <person name="Suh M.K."/>
            <person name="Kim J.-S."/>
        </authorList>
    </citation>
    <scope>NUCLEOTIDE SEQUENCE</scope>
    <source>
        <strain evidence="2">KCTC 19275</strain>
    </source>
</reference>
<dbReference type="InterPro" id="IPR029058">
    <property type="entry name" value="AB_hydrolase_fold"/>
</dbReference>
<proteinExistence type="predicted"/>
<evidence type="ECO:0000259" key="1">
    <source>
        <dbReference type="Pfam" id="PF00561"/>
    </source>
</evidence>
<keyword evidence="2" id="KW-0378">Hydrolase</keyword>
<protein>
    <submittedName>
        <fullName evidence="2">Alpha/beta hydrolase</fullName>
    </submittedName>
</protein>
<name>A0A930YBE6_9ACTN</name>
<dbReference type="AlphaFoldDB" id="A0A930YBE6"/>
<organism evidence="2 3">
    <name type="scientific">Nocardioides islandensis</name>
    <dbReference type="NCBI Taxonomy" id="433663"/>
    <lineage>
        <taxon>Bacteria</taxon>
        <taxon>Bacillati</taxon>
        <taxon>Actinomycetota</taxon>
        <taxon>Actinomycetes</taxon>
        <taxon>Propionibacteriales</taxon>
        <taxon>Nocardioidaceae</taxon>
        <taxon>Nocardioides</taxon>
    </lineage>
</organism>
<dbReference type="InterPro" id="IPR000073">
    <property type="entry name" value="AB_hydrolase_1"/>
</dbReference>
<accession>A0A930YBE6</accession>
<dbReference type="InterPro" id="IPR050266">
    <property type="entry name" value="AB_hydrolase_sf"/>
</dbReference>
<dbReference type="PANTHER" id="PTHR43798:SF33">
    <property type="entry name" value="HYDROLASE, PUTATIVE (AFU_ORTHOLOGUE AFUA_2G14860)-RELATED"/>
    <property type="match status" value="1"/>
</dbReference>
<feature type="domain" description="AB hydrolase-1" evidence="1">
    <location>
        <begin position="33"/>
        <end position="146"/>
    </location>
</feature>
<dbReference type="Gene3D" id="3.40.50.1820">
    <property type="entry name" value="alpha/beta hydrolase"/>
    <property type="match status" value="1"/>
</dbReference>
<gene>
    <name evidence="2" type="ORF">ISU07_02550</name>
</gene>
<comment type="caution">
    <text evidence="2">The sequence shown here is derived from an EMBL/GenBank/DDBJ whole genome shotgun (WGS) entry which is preliminary data.</text>
</comment>
<evidence type="ECO:0000313" key="3">
    <source>
        <dbReference type="Proteomes" id="UP000640489"/>
    </source>
</evidence>
<dbReference type="GO" id="GO:0016020">
    <property type="term" value="C:membrane"/>
    <property type="evidence" value="ECO:0007669"/>
    <property type="project" value="TreeGrafter"/>
</dbReference>
<dbReference type="EMBL" id="JADKPN010000001">
    <property type="protein sequence ID" value="MBF4761996.1"/>
    <property type="molecule type" value="Genomic_DNA"/>
</dbReference>
<sequence>MTSTTTETLHLPDVDLVYDVHGPVPTADGRPLLFMIGQPMQADGFTDLAAQFPDRTVVTYDPRGLGRSAVRRDGRHDQTPQNQAADLHALAAHLGQGRVDVFGSSGGAVAGLTWVSLHPRDVATLVAHEPPSTWALPNDAEEADRAFRGVREAYQDRGFGAGMAQFIALTMWPGEFTDAYFAQPPADPAMFGMPTEDDGNRDDMLLSERAVTVTRYEYDLDAIRSSGTRVVLGVGEETGDTITARTARAVADKLGADVAMFPSHHGGFVGGGPENPYAGKPVEFGVTLHEVLDAS</sequence>
<dbReference type="GO" id="GO:0016787">
    <property type="term" value="F:hydrolase activity"/>
    <property type="evidence" value="ECO:0007669"/>
    <property type="project" value="UniProtKB-KW"/>
</dbReference>
<dbReference type="Pfam" id="PF00561">
    <property type="entry name" value="Abhydrolase_1"/>
    <property type="match status" value="1"/>
</dbReference>